<gene>
    <name evidence="3" type="ORF">AVEN_35045_1</name>
</gene>
<dbReference type="EMBL" id="BGPR01268656">
    <property type="protein sequence ID" value="GBM92309.1"/>
    <property type="molecule type" value="Genomic_DNA"/>
</dbReference>
<keyword evidence="2" id="KW-0472">Membrane</keyword>
<evidence type="ECO:0000256" key="2">
    <source>
        <dbReference type="SAM" id="Phobius"/>
    </source>
</evidence>
<keyword evidence="2" id="KW-0812">Transmembrane</keyword>
<feature type="transmembrane region" description="Helical" evidence="2">
    <location>
        <begin position="6"/>
        <end position="30"/>
    </location>
</feature>
<accession>A0A4Y2JS85</accession>
<dbReference type="Proteomes" id="UP000499080">
    <property type="component" value="Unassembled WGS sequence"/>
</dbReference>
<organism evidence="3 4">
    <name type="scientific">Araneus ventricosus</name>
    <name type="common">Orbweaver spider</name>
    <name type="synonym">Epeira ventricosa</name>
    <dbReference type="NCBI Taxonomy" id="182803"/>
    <lineage>
        <taxon>Eukaryota</taxon>
        <taxon>Metazoa</taxon>
        <taxon>Ecdysozoa</taxon>
        <taxon>Arthropoda</taxon>
        <taxon>Chelicerata</taxon>
        <taxon>Arachnida</taxon>
        <taxon>Araneae</taxon>
        <taxon>Araneomorphae</taxon>
        <taxon>Entelegynae</taxon>
        <taxon>Araneoidea</taxon>
        <taxon>Araneidae</taxon>
        <taxon>Araneus</taxon>
    </lineage>
</organism>
<feature type="region of interest" description="Disordered" evidence="1">
    <location>
        <begin position="69"/>
        <end position="89"/>
    </location>
</feature>
<keyword evidence="2" id="KW-1133">Transmembrane helix</keyword>
<protein>
    <submittedName>
        <fullName evidence="3">Uncharacterized protein</fullName>
    </submittedName>
</protein>
<evidence type="ECO:0000313" key="4">
    <source>
        <dbReference type="Proteomes" id="UP000499080"/>
    </source>
</evidence>
<evidence type="ECO:0000313" key="3">
    <source>
        <dbReference type="EMBL" id="GBM92309.1"/>
    </source>
</evidence>
<reference evidence="3 4" key="1">
    <citation type="journal article" date="2019" name="Sci. Rep.">
        <title>Orb-weaving spider Araneus ventricosus genome elucidates the spidroin gene catalogue.</title>
        <authorList>
            <person name="Kono N."/>
            <person name="Nakamura H."/>
            <person name="Ohtoshi R."/>
            <person name="Moran D.A.P."/>
            <person name="Shinohara A."/>
            <person name="Yoshida Y."/>
            <person name="Fujiwara M."/>
            <person name="Mori M."/>
            <person name="Tomita M."/>
            <person name="Arakawa K."/>
        </authorList>
    </citation>
    <scope>NUCLEOTIDE SEQUENCE [LARGE SCALE GENOMIC DNA]</scope>
</reference>
<keyword evidence="4" id="KW-1185">Reference proteome</keyword>
<name>A0A4Y2JS85_ARAVE</name>
<sequence>MKLKPTVYVIWKAAVAWWLGLGFGAGEFMVRNPIPLKIWRVWGLLHAKSYVVAKHPPVGVARKLGEGVPNQMSCSSSDRGSKFRGPSQNSSRVASKRAINITKLSCVIWLRSFKRLTLTFFSFPTPH</sequence>
<proteinExistence type="predicted"/>
<comment type="caution">
    <text evidence="3">The sequence shown here is derived from an EMBL/GenBank/DDBJ whole genome shotgun (WGS) entry which is preliminary data.</text>
</comment>
<evidence type="ECO:0000256" key="1">
    <source>
        <dbReference type="SAM" id="MobiDB-lite"/>
    </source>
</evidence>
<dbReference type="AlphaFoldDB" id="A0A4Y2JS85"/>